<evidence type="ECO:0000256" key="4">
    <source>
        <dbReference type="ARBA" id="ARBA00022786"/>
    </source>
</evidence>
<gene>
    <name evidence="8" type="ORF">LITE_LOCUS13575</name>
</gene>
<dbReference type="FunFam" id="3.10.110.10:FF:000028">
    <property type="entry name" value="Probable ubiquitin-conjugating enzyme E2 23"/>
    <property type="match status" value="1"/>
</dbReference>
<keyword evidence="2" id="KW-0808">Transferase</keyword>
<dbReference type="Pfam" id="PF23046">
    <property type="entry name" value="tSH3-B_UBE2O"/>
    <property type="match status" value="1"/>
</dbReference>
<dbReference type="Pfam" id="PF23043">
    <property type="entry name" value="SH3-B_UBE2O"/>
    <property type="match status" value="1"/>
</dbReference>
<evidence type="ECO:0000313" key="9">
    <source>
        <dbReference type="Proteomes" id="UP001154282"/>
    </source>
</evidence>
<feature type="domain" description="UBC core" evidence="7">
    <location>
        <begin position="615"/>
        <end position="775"/>
    </location>
</feature>
<name>A0AAV0JEX3_9ROSI</name>
<dbReference type="PANTHER" id="PTHR46116:SF15">
    <property type="entry name" value="(E3-INDEPENDENT) E2 UBIQUITIN-CONJUGATING ENZYME"/>
    <property type="match status" value="1"/>
</dbReference>
<dbReference type="EC" id="2.3.2.23" evidence="1"/>
<evidence type="ECO:0000256" key="5">
    <source>
        <dbReference type="ARBA" id="ARBA00022840"/>
    </source>
</evidence>
<dbReference type="SUPFAM" id="SSF54495">
    <property type="entry name" value="UBC-like"/>
    <property type="match status" value="1"/>
</dbReference>
<dbReference type="GO" id="GO:0061631">
    <property type="term" value="F:ubiquitin conjugating enzyme activity"/>
    <property type="evidence" value="ECO:0007669"/>
    <property type="project" value="UniProtKB-EC"/>
</dbReference>
<dbReference type="PANTHER" id="PTHR46116">
    <property type="entry name" value="(E3-INDEPENDENT) E2 UBIQUITIN-CONJUGATING ENZYME"/>
    <property type="match status" value="1"/>
</dbReference>
<feature type="compositionally biased region" description="Low complexity" evidence="6">
    <location>
        <begin position="11"/>
        <end position="20"/>
    </location>
</feature>
<dbReference type="Proteomes" id="UP001154282">
    <property type="component" value="Unassembled WGS sequence"/>
</dbReference>
<comment type="caution">
    <text evidence="8">The sequence shown here is derived from an EMBL/GenBank/DDBJ whole genome shotgun (WGS) entry which is preliminary data.</text>
</comment>
<organism evidence="8 9">
    <name type="scientific">Linum tenue</name>
    <dbReference type="NCBI Taxonomy" id="586396"/>
    <lineage>
        <taxon>Eukaryota</taxon>
        <taxon>Viridiplantae</taxon>
        <taxon>Streptophyta</taxon>
        <taxon>Embryophyta</taxon>
        <taxon>Tracheophyta</taxon>
        <taxon>Spermatophyta</taxon>
        <taxon>Magnoliopsida</taxon>
        <taxon>eudicotyledons</taxon>
        <taxon>Gunneridae</taxon>
        <taxon>Pentapetalae</taxon>
        <taxon>rosids</taxon>
        <taxon>fabids</taxon>
        <taxon>Malpighiales</taxon>
        <taxon>Linaceae</taxon>
        <taxon>Linum</taxon>
    </lineage>
</organism>
<dbReference type="EMBL" id="CAMGYJ010000004">
    <property type="protein sequence ID" value="CAI0407458.1"/>
    <property type="molecule type" value="Genomic_DNA"/>
</dbReference>
<evidence type="ECO:0000256" key="1">
    <source>
        <dbReference type="ARBA" id="ARBA00012486"/>
    </source>
</evidence>
<protein>
    <recommendedName>
        <fullName evidence="1">E2 ubiquitin-conjugating enzyme</fullName>
        <ecNumber evidence="1">2.3.2.23</ecNumber>
    </recommendedName>
</protein>
<dbReference type="SMART" id="SM00212">
    <property type="entry name" value="UBCc"/>
    <property type="match status" value="1"/>
</dbReference>
<dbReference type="InterPro" id="IPR057733">
    <property type="entry name" value="UBE2O-like_SH3-B"/>
</dbReference>
<keyword evidence="4" id="KW-0833">Ubl conjugation pathway</keyword>
<dbReference type="AlphaFoldDB" id="A0AAV0JEX3"/>
<dbReference type="GO" id="GO:0005524">
    <property type="term" value="F:ATP binding"/>
    <property type="evidence" value="ECO:0007669"/>
    <property type="project" value="UniProtKB-KW"/>
</dbReference>
<sequence length="863" mass="95463">MDMLQSDSDWESSSDSGSSSEDMEELEFRYGGQAHSILSCLDESIGKIDDFLSSEHGFVCGDIVSSVTDKSGQTGRVVNVTMLVDLESLYGRVIKNMDSKKLSKIRSISVGDNVIQGPWIGRVDKVIDSITMLFDDGMICEIDGTDQEKLVPLPPNLLEDPLYPYYPGQRVQVRLPTAASRSTRWLCNEWKENHGMGTISAVNAGTVHVDWLACALGGCDEVSPQTSPPPVQHANDLTLLPLFLHENWQLGDWCRVPAVDTKEIFVIGKTKTTVDIAWQDGTSSFGLYSQSLLPVNVVNAHEFWPGQFVLEKSANDDEPPASGGQKWGIVSAVDAKEHTVKVKWKSFVDMSNTGSDQVEEVVSAYELAEHPDYSYCYGEIVFRAHVDDHPSEDYTSCIGFVSGFKDDGIEVTFASGAEITVVPSDIFRAEKHEGSTGTPLQDHAVEDLSQVAVDRGKQLVDHADSPDPNGKGEDSNNHPWESSSSYFLHPSTFGILTSIAARIFGSFTSSSMPNPCCVAEDGDQLEQFEKERVPGTYCGLSTDMKPLVAVEMQRFETACPEQEAVDVDENEGFKSSSATQSCDLFRKFDMVNDCSDHHFVDGAGKEMTMSQVKRSWLKRVQQEWSNLAENLPESIYVRIYEEKINLLRAAIVGAPGTPYHNGLFFFDIYLPAQYPHEPPLVHYRSGGLRLNPNLYESGKVCLSLLNTWTGTGTEVWNPESSSVLQVLLSLQALVLNEKPYFNEAGYDNQVGKAEGEKNSVSYNENAFLVTWKSMLYLLRKPPKHFEALVEEHIKQRSHDILVSCKAYLDGGEPILADGQLGAQGTRKGSSDGFKIMLAKLFPKLVEAFSVKGIDCSQFLEPEK</sequence>
<feature type="region of interest" description="Disordered" evidence="6">
    <location>
        <begin position="460"/>
        <end position="482"/>
    </location>
</feature>
<dbReference type="Pfam" id="PF00179">
    <property type="entry name" value="UQ_con"/>
    <property type="match status" value="1"/>
</dbReference>
<dbReference type="InterPro" id="IPR057735">
    <property type="entry name" value="UBE2O-like_tSH3-B"/>
</dbReference>
<keyword evidence="3" id="KW-0547">Nucleotide-binding</keyword>
<dbReference type="CDD" id="cd23837">
    <property type="entry name" value="UBCc_UBE2O"/>
    <property type="match status" value="1"/>
</dbReference>
<evidence type="ECO:0000259" key="7">
    <source>
        <dbReference type="PROSITE" id="PS50127"/>
    </source>
</evidence>
<evidence type="ECO:0000313" key="8">
    <source>
        <dbReference type="EMBL" id="CAI0407458.1"/>
    </source>
</evidence>
<feature type="region of interest" description="Disordered" evidence="6">
    <location>
        <begin position="1"/>
        <end position="25"/>
    </location>
</feature>
<reference evidence="8" key="1">
    <citation type="submission" date="2022-08" db="EMBL/GenBank/DDBJ databases">
        <authorList>
            <person name="Gutierrez-Valencia J."/>
        </authorList>
    </citation>
    <scope>NUCLEOTIDE SEQUENCE</scope>
</reference>
<evidence type="ECO:0000256" key="3">
    <source>
        <dbReference type="ARBA" id="ARBA00022741"/>
    </source>
</evidence>
<dbReference type="InterPro" id="IPR016135">
    <property type="entry name" value="UBQ-conjugating_enzyme/RWD"/>
</dbReference>
<evidence type="ECO:0000256" key="6">
    <source>
        <dbReference type="SAM" id="MobiDB-lite"/>
    </source>
</evidence>
<keyword evidence="5" id="KW-0067">ATP-binding</keyword>
<feature type="compositionally biased region" description="Basic and acidic residues" evidence="6">
    <location>
        <begin position="460"/>
        <end position="476"/>
    </location>
</feature>
<proteinExistence type="predicted"/>
<dbReference type="InterPro" id="IPR000608">
    <property type="entry name" value="UBC"/>
</dbReference>
<accession>A0AAV0JEX3</accession>
<dbReference type="PROSITE" id="PS50127">
    <property type="entry name" value="UBC_2"/>
    <property type="match status" value="1"/>
</dbReference>
<dbReference type="Gene3D" id="3.10.110.10">
    <property type="entry name" value="Ubiquitin Conjugating Enzyme"/>
    <property type="match status" value="1"/>
</dbReference>
<evidence type="ECO:0000256" key="2">
    <source>
        <dbReference type="ARBA" id="ARBA00022679"/>
    </source>
</evidence>
<keyword evidence="9" id="KW-1185">Reference proteome</keyword>